<comment type="caution">
    <text evidence="2">The sequence shown here is derived from an EMBL/GenBank/DDBJ whole genome shotgun (WGS) entry which is preliminary data.</text>
</comment>
<gene>
    <name evidence="2" type="ORF">Q9K02_10330</name>
</gene>
<dbReference type="Proteomes" id="UP001240639">
    <property type="component" value="Unassembled WGS sequence"/>
</dbReference>
<name>A0ABT9HQV7_9SPHN</name>
<evidence type="ECO:0000313" key="2">
    <source>
        <dbReference type="EMBL" id="MDP4575533.1"/>
    </source>
</evidence>
<dbReference type="RefSeq" id="WP_305932819.1">
    <property type="nucleotide sequence ID" value="NZ_JAVAIM010000001.1"/>
</dbReference>
<organism evidence="2 3">
    <name type="scientific">Qipengyuania profundimaris</name>
    <dbReference type="NCBI Taxonomy" id="3067652"/>
    <lineage>
        <taxon>Bacteria</taxon>
        <taxon>Pseudomonadati</taxon>
        <taxon>Pseudomonadota</taxon>
        <taxon>Alphaproteobacteria</taxon>
        <taxon>Sphingomonadales</taxon>
        <taxon>Erythrobacteraceae</taxon>
        <taxon>Qipengyuania</taxon>
    </lineage>
</organism>
<sequence>MPFVSAILSLLLPLAATPDDVRADEVARQSNAQEQAGPMSRHDMSERLPPWHGLADLSEPPVANQVRIERRVILRISPQPSRARSNLLSQLPRQPVATQLVERPMGDCLPANDIVGVSDRGSRLIIYMRDRSLISAQLEKACSPRDFYLGFYVERSDDGQLCVDRDRLMSRAGAKCRISEMNRLVAVRPRD</sequence>
<protein>
    <submittedName>
        <fullName evidence="2">Uncharacterized protein</fullName>
    </submittedName>
</protein>
<evidence type="ECO:0000256" key="1">
    <source>
        <dbReference type="SAM" id="MobiDB-lite"/>
    </source>
</evidence>
<dbReference type="EMBL" id="JAVAIM010000001">
    <property type="protein sequence ID" value="MDP4575533.1"/>
    <property type="molecule type" value="Genomic_DNA"/>
</dbReference>
<reference evidence="2 3" key="1">
    <citation type="submission" date="2023-08" db="EMBL/GenBank/DDBJ databases">
        <title>genomic of G39.</title>
        <authorList>
            <person name="Wang Y."/>
        </authorList>
    </citation>
    <scope>NUCLEOTIDE SEQUENCE [LARGE SCALE GENOMIC DNA]</scope>
    <source>
        <strain evidence="2 3">G39</strain>
    </source>
</reference>
<keyword evidence="3" id="KW-1185">Reference proteome</keyword>
<proteinExistence type="predicted"/>
<evidence type="ECO:0000313" key="3">
    <source>
        <dbReference type="Proteomes" id="UP001240639"/>
    </source>
</evidence>
<accession>A0ABT9HQV7</accession>
<feature type="region of interest" description="Disordered" evidence="1">
    <location>
        <begin position="25"/>
        <end position="56"/>
    </location>
</feature>